<dbReference type="Proteomes" id="UP000284706">
    <property type="component" value="Unassembled WGS sequence"/>
</dbReference>
<dbReference type="InParanoid" id="A0A409VU27"/>
<accession>A0A409VU27</accession>
<name>A0A409VU27_9AGAR</name>
<reference evidence="1 2" key="1">
    <citation type="journal article" date="2018" name="Evol. Lett.">
        <title>Horizontal gene cluster transfer increased hallucinogenic mushroom diversity.</title>
        <authorList>
            <person name="Reynolds H.T."/>
            <person name="Vijayakumar V."/>
            <person name="Gluck-Thaler E."/>
            <person name="Korotkin H.B."/>
            <person name="Matheny P.B."/>
            <person name="Slot J.C."/>
        </authorList>
    </citation>
    <scope>NUCLEOTIDE SEQUENCE [LARGE SCALE GENOMIC DNA]</scope>
    <source>
        <strain evidence="1 2">SRW20</strain>
    </source>
</reference>
<proteinExistence type="predicted"/>
<protein>
    <submittedName>
        <fullName evidence="1">Uncharacterized protein</fullName>
    </submittedName>
</protein>
<dbReference type="OrthoDB" id="2555959at2759"/>
<evidence type="ECO:0000313" key="2">
    <source>
        <dbReference type="Proteomes" id="UP000284706"/>
    </source>
</evidence>
<dbReference type="AlphaFoldDB" id="A0A409VU27"/>
<dbReference type="EMBL" id="NHYE01005562">
    <property type="protein sequence ID" value="PPQ69791.1"/>
    <property type="molecule type" value="Genomic_DNA"/>
</dbReference>
<evidence type="ECO:0000313" key="1">
    <source>
        <dbReference type="EMBL" id="PPQ69791.1"/>
    </source>
</evidence>
<gene>
    <name evidence="1" type="ORF">CVT26_014179</name>
</gene>
<comment type="caution">
    <text evidence="1">The sequence shown here is derived from an EMBL/GenBank/DDBJ whole genome shotgun (WGS) entry which is preliminary data.</text>
</comment>
<keyword evidence="2" id="KW-1185">Reference proteome</keyword>
<organism evidence="1 2">
    <name type="scientific">Gymnopilus dilepis</name>
    <dbReference type="NCBI Taxonomy" id="231916"/>
    <lineage>
        <taxon>Eukaryota</taxon>
        <taxon>Fungi</taxon>
        <taxon>Dikarya</taxon>
        <taxon>Basidiomycota</taxon>
        <taxon>Agaricomycotina</taxon>
        <taxon>Agaricomycetes</taxon>
        <taxon>Agaricomycetidae</taxon>
        <taxon>Agaricales</taxon>
        <taxon>Agaricineae</taxon>
        <taxon>Hymenogastraceae</taxon>
        <taxon>Gymnopilus</taxon>
    </lineage>
</organism>
<sequence length="79" mass="8748">MALSRPHLRAKPDLPPPSNRTLLQSWGALPPRTRLIISSGICVFALTGLMISDYLEKTALDVKLEKAQREHDLAASKNQ</sequence>